<reference evidence="1" key="1">
    <citation type="submission" date="2024-09" db="EMBL/GenBank/DDBJ databases">
        <title>Black Yeasts Isolated from many extreme environments.</title>
        <authorList>
            <person name="Coleine C."/>
            <person name="Stajich J.E."/>
            <person name="Selbmann L."/>
        </authorList>
    </citation>
    <scope>NUCLEOTIDE SEQUENCE</scope>
    <source>
        <strain evidence="1">CCFEE 5737</strain>
    </source>
</reference>
<dbReference type="EMBL" id="JAWDJW010002094">
    <property type="protein sequence ID" value="KAK3078214.1"/>
    <property type="molecule type" value="Genomic_DNA"/>
</dbReference>
<sequence length="181" mass="20492">ERSHCWTLLPEKSADPIRIQLQNVVHDPEHDRTSAFEALSYTWGSKDDPETVSIVDGVESSTLNVIRKLAVALAHLRYANNKRIMWIDAISVNQEDLRERSKEVLTMVDTYSYAKAVAVWLVPEADSSSNAISFPNMVGGSVYFDGHRWRFSRVDSHLFPEKSSAYYDAATTAVHCLLHRP</sequence>
<organism evidence="1 2">
    <name type="scientific">Coniosporium uncinatum</name>
    <dbReference type="NCBI Taxonomy" id="93489"/>
    <lineage>
        <taxon>Eukaryota</taxon>
        <taxon>Fungi</taxon>
        <taxon>Dikarya</taxon>
        <taxon>Ascomycota</taxon>
        <taxon>Pezizomycotina</taxon>
        <taxon>Dothideomycetes</taxon>
        <taxon>Dothideomycetes incertae sedis</taxon>
        <taxon>Coniosporium</taxon>
    </lineage>
</organism>
<feature type="non-terminal residue" evidence="1">
    <location>
        <position position="1"/>
    </location>
</feature>
<accession>A0ACC3DNJ9</accession>
<proteinExistence type="predicted"/>
<keyword evidence="2" id="KW-1185">Reference proteome</keyword>
<name>A0ACC3DNJ9_9PEZI</name>
<protein>
    <submittedName>
        <fullName evidence="1">Uncharacterized protein</fullName>
    </submittedName>
</protein>
<feature type="non-terminal residue" evidence="1">
    <location>
        <position position="181"/>
    </location>
</feature>
<comment type="caution">
    <text evidence="1">The sequence shown here is derived from an EMBL/GenBank/DDBJ whole genome shotgun (WGS) entry which is preliminary data.</text>
</comment>
<evidence type="ECO:0000313" key="2">
    <source>
        <dbReference type="Proteomes" id="UP001186974"/>
    </source>
</evidence>
<evidence type="ECO:0000313" key="1">
    <source>
        <dbReference type="EMBL" id="KAK3078214.1"/>
    </source>
</evidence>
<dbReference type="Proteomes" id="UP001186974">
    <property type="component" value="Unassembled WGS sequence"/>
</dbReference>
<gene>
    <name evidence="1" type="ORF">LTS18_008138</name>
</gene>